<accession>F2UGG4</accession>
<gene>
    <name evidence="3" type="ORF">PTSG_07831</name>
</gene>
<feature type="domain" description="JmjC" evidence="2">
    <location>
        <begin position="297"/>
        <end position="461"/>
    </location>
</feature>
<dbReference type="AlphaFoldDB" id="F2UGG4"/>
<feature type="compositionally biased region" description="Low complexity" evidence="1">
    <location>
        <begin position="488"/>
        <end position="511"/>
    </location>
</feature>
<evidence type="ECO:0000256" key="1">
    <source>
        <dbReference type="SAM" id="MobiDB-lite"/>
    </source>
</evidence>
<evidence type="ECO:0000259" key="2">
    <source>
        <dbReference type="PROSITE" id="PS51184"/>
    </source>
</evidence>
<dbReference type="RefSeq" id="XP_004991635.1">
    <property type="nucleotide sequence ID" value="XM_004991578.1"/>
</dbReference>
<dbReference type="Pfam" id="PF13621">
    <property type="entry name" value="Cupin_8"/>
    <property type="match status" value="1"/>
</dbReference>
<dbReference type="KEGG" id="sre:PTSG_07831"/>
<dbReference type="InterPro" id="IPR041667">
    <property type="entry name" value="Cupin_8"/>
</dbReference>
<feature type="region of interest" description="Disordered" evidence="1">
    <location>
        <begin position="488"/>
        <end position="529"/>
    </location>
</feature>
<dbReference type="SMART" id="SM00558">
    <property type="entry name" value="JmjC"/>
    <property type="match status" value="1"/>
</dbReference>
<dbReference type="Gene3D" id="2.60.120.650">
    <property type="entry name" value="Cupin"/>
    <property type="match status" value="1"/>
</dbReference>
<dbReference type="OMA" id="ELMAHFH"/>
<dbReference type="InterPro" id="IPR050910">
    <property type="entry name" value="JMJD6_ArgDemeth/LysHydrox"/>
</dbReference>
<dbReference type="CDD" id="cd02208">
    <property type="entry name" value="cupin_RmlC-like"/>
    <property type="match status" value="1"/>
</dbReference>
<dbReference type="GO" id="GO:0005634">
    <property type="term" value="C:nucleus"/>
    <property type="evidence" value="ECO:0007669"/>
    <property type="project" value="TreeGrafter"/>
</dbReference>
<dbReference type="InterPro" id="IPR003347">
    <property type="entry name" value="JmjC_dom"/>
</dbReference>
<sequence length="529" mass="58713">MVRTHSTRPSGMADGKQWLARLLARSEEVLGDVMLSLNDGWLARRLRRSPQLYQQFRASGMSLREFKQSSAGRSLLEEELDRLCALCTSISSTTATTLARNVSERMSSQPSAPQLVSKGEGAEMLAELLCSIGMLHMQLSGPSSGLPFTSAAALVDSSNSELQWIHKHVQRFARIETEQAALRSQPALPRRTCPPYAAVPVEDASSLTVERFRHEYANRRRPVVIRGLSAAVLEGAWTQEWVRTMVGHRKVTLRKENRKSLQWARLDAAETTTISDFLDKRHAAYKKHYVFDQSLQLHLPELMAHFHIPKYFEHEFLHQLEPNSKYARSWPSLFIGNAGVVSDLHVDAFASNFWMFLVSGVKRWIFFPPGDTPKLNPDLTEAGQLSFKVHPFDHSPGEACPHDLYACTQPLMCDLQAGELLFVPSGSPHAVQNITDSIAVSGNFVDDSNIDAVLEALRVDRLVDPGAEGVLRQLSRRKETAVTKELAASAATTTATPAEEAAATTATAGEVATHETQELLPEKRAKQEE</sequence>
<feature type="compositionally biased region" description="Basic and acidic residues" evidence="1">
    <location>
        <begin position="512"/>
        <end position="529"/>
    </location>
</feature>
<dbReference type="InParanoid" id="F2UGG4"/>
<dbReference type="EMBL" id="GL832973">
    <property type="protein sequence ID" value="EGD75714.1"/>
    <property type="molecule type" value="Genomic_DNA"/>
</dbReference>
<dbReference type="PANTHER" id="PTHR12480">
    <property type="entry name" value="ARGININE DEMETHYLASE AND LYSYL-HYDROXYLASE JMJD"/>
    <property type="match status" value="1"/>
</dbReference>
<name>F2UGG4_SALR5</name>
<keyword evidence="4" id="KW-1185">Reference proteome</keyword>
<dbReference type="GO" id="GO:0106140">
    <property type="term" value="F:P-TEFb complex binding"/>
    <property type="evidence" value="ECO:0007669"/>
    <property type="project" value="TreeGrafter"/>
</dbReference>
<dbReference type="GeneID" id="16072196"/>
<dbReference type="Proteomes" id="UP000007799">
    <property type="component" value="Unassembled WGS sequence"/>
</dbReference>
<dbReference type="OrthoDB" id="47172at2759"/>
<dbReference type="GO" id="GO:0033749">
    <property type="term" value="F:histone H4R3 demethylase activity"/>
    <property type="evidence" value="ECO:0007669"/>
    <property type="project" value="TreeGrafter"/>
</dbReference>
<dbReference type="GO" id="GO:0005737">
    <property type="term" value="C:cytoplasm"/>
    <property type="evidence" value="ECO:0007669"/>
    <property type="project" value="TreeGrafter"/>
</dbReference>
<dbReference type="SUPFAM" id="SSF51197">
    <property type="entry name" value="Clavaminate synthase-like"/>
    <property type="match status" value="1"/>
</dbReference>
<protein>
    <recommendedName>
        <fullName evidence="2">JmjC domain-containing protein</fullName>
    </recommendedName>
</protein>
<organism evidence="4">
    <name type="scientific">Salpingoeca rosetta (strain ATCC 50818 / BSB-021)</name>
    <dbReference type="NCBI Taxonomy" id="946362"/>
    <lineage>
        <taxon>Eukaryota</taxon>
        <taxon>Choanoflagellata</taxon>
        <taxon>Craspedida</taxon>
        <taxon>Salpingoecidae</taxon>
        <taxon>Salpingoeca</taxon>
    </lineage>
</organism>
<proteinExistence type="predicted"/>
<reference evidence="3" key="1">
    <citation type="submission" date="2009-08" db="EMBL/GenBank/DDBJ databases">
        <title>Annotation of Salpingoeca rosetta.</title>
        <authorList>
            <consortium name="The Broad Institute Genome Sequencing Platform"/>
            <person name="Russ C."/>
            <person name="Cuomo C."/>
            <person name="Burger G."/>
            <person name="Gray M.W."/>
            <person name="Holland P.W.H."/>
            <person name="King N."/>
            <person name="Lang F.B.F."/>
            <person name="Roger A.J."/>
            <person name="Ruiz-Trillo I."/>
            <person name="Young S.K."/>
            <person name="Zeng Q."/>
            <person name="Gargeya S."/>
            <person name="Alvarado L."/>
            <person name="Berlin A."/>
            <person name="Chapman S.B."/>
            <person name="Chen Z."/>
            <person name="Freedman E."/>
            <person name="Gellesch M."/>
            <person name="Goldberg J."/>
            <person name="Griggs A."/>
            <person name="Gujja S."/>
            <person name="Heilman E."/>
            <person name="Heiman D."/>
            <person name="Howarth C."/>
            <person name="Mehta T."/>
            <person name="Neiman D."/>
            <person name="Pearson M."/>
            <person name="Roberts A."/>
            <person name="Saif S."/>
            <person name="Shea T."/>
            <person name="Shenoy N."/>
            <person name="Sisk P."/>
            <person name="Stolte C."/>
            <person name="Sykes S."/>
            <person name="White J."/>
            <person name="Yandava C."/>
            <person name="Haas B."/>
            <person name="Nusbaum C."/>
            <person name="Birren B."/>
        </authorList>
    </citation>
    <scope>NUCLEOTIDE SEQUENCE [LARGE SCALE GENOMIC DNA]</scope>
    <source>
        <strain evidence="3">ATCC 50818</strain>
    </source>
</reference>
<dbReference type="eggNOG" id="KOG2130">
    <property type="taxonomic scope" value="Eukaryota"/>
</dbReference>
<dbReference type="PROSITE" id="PS51184">
    <property type="entry name" value="JMJC"/>
    <property type="match status" value="1"/>
</dbReference>
<dbReference type="PANTHER" id="PTHR12480:SF22">
    <property type="entry name" value="JMJC DOMAIN-CONTAINING PROTEIN"/>
    <property type="match status" value="1"/>
</dbReference>
<evidence type="ECO:0000313" key="4">
    <source>
        <dbReference type="Proteomes" id="UP000007799"/>
    </source>
</evidence>
<evidence type="ECO:0000313" key="3">
    <source>
        <dbReference type="EMBL" id="EGD75714.1"/>
    </source>
</evidence>